<dbReference type="InterPro" id="IPR013328">
    <property type="entry name" value="6PGD_dom2"/>
</dbReference>
<dbReference type="PANTHER" id="PTHR43580:SF2">
    <property type="entry name" value="CYTOKINE-LIKE NUCLEAR FACTOR N-PAC"/>
    <property type="match status" value="1"/>
</dbReference>
<dbReference type="Gene3D" id="1.10.1040.10">
    <property type="entry name" value="N-(1-d-carboxylethyl)-l-norvaline Dehydrogenase, domain 2"/>
    <property type="match status" value="1"/>
</dbReference>
<dbReference type="InterPro" id="IPR036291">
    <property type="entry name" value="NAD(P)-bd_dom_sf"/>
</dbReference>
<feature type="region of interest" description="Disordered" evidence="2">
    <location>
        <begin position="139"/>
        <end position="171"/>
    </location>
</feature>
<dbReference type="SUPFAM" id="SSF48179">
    <property type="entry name" value="6-phosphogluconate dehydrogenase C-terminal domain-like"/>
    <property type="match status" value="1"/>
</dbReference>
<dbReference type="STRING" id="1043004.A0A074WVG5"/>
<feature type="compositionally biased region" description="Basic and acidic residues" evidence="2">
    <location>
        <begin position="140"/>
        <end position="154"/>
    </location>
</feature>
<dbReference type="Proteomes" id="UP000027730">
    <property type="component" value="Unassembled WGS sequence"/>
</dbReference>
<dbReference type="GO" id="GO:0140673">
    <property type="term" value="P:transcription elongation-coupled chromatin remodeling"/>
    <property type="evidence" value="ECO:0007669"/>
    <property type="project" value="TreeGrafter"/>
</dbReference>
<feature type="domain" description="Pyrroline-5-carboxylate reductase catalytic N-terminal" evidence="3">
    <location>
        <begin position="8"/>
        <end position="84"/>
    </location>
</feature>
<evidence type="ECO:0000256" key="2">
    <source>
        <dbReference type="SAM" id="MobiDB-lite"/>
    </source>
</evidence>
<dbReference type="SUPFAM" id="SSF51735">
    <property type="entry name" value="NAD(P)-binding Rossmann-fold domains"/>
    <property type="match status" value="1"/>
</dbReference>
<evidence type="ECO:0000259" key="4">
    <source>
        <dbReference type="Pfam" id="PF09130"/>
    </source>
</evidence>
<dbReference type="GeneID" id="25414708"/>
<dbReference type="Gene3D" id="3.40.50.720">
    <property type="entry name" value="NAD(P)-binding Rossmann-like Domain"/>
    <property type="match status" value="1"/>
</dbReference>
<dbReference type="EMBL" id="KL584703">
    <property type="protein sequence ID" value="KEQ77190.1"/>
    <property type="molecule type" value="Genomic_DNA"/>
</dbReference>
<name>A0A074WVG5_9PEZI</name>
<dbReference type="RefSeq" id="XP_013431250.1">
    <property type="nucleotide sequence ID" value="XM_013575796.1"/>
</dbReference>
<evidence type="ECO:0000256" key="1">
    <source>
        <dbReference type="ARBA" id="ARBA00007598"/>
    </source>
</evidence>
<dbReference type="Pfam" id="PF09130">
    <property type="entry name" value="DUF1932"/>
    <property type="match status" value="1"/>
</dbReference>
<dbReference type="GO" id="GO:0000785">
    <property type="term" value="C:chromatin"/>
    <property type="evidence" value="ECO:0007669"/>
    <property type="project" value="TreeGrafter"/>
</dbReference>
<protein>
    <submittedName>
        <fullName evidence="5">6-phosphogluconate dehydrogenase C-terminal domain-like protein</fullName>
    </submittedName>
</protein>
<dbReference type="InterPro" id="IPR051265">
    <property type="entry name" value="HIBADH-related_NP60_sf"/>
</dbReference>
<comment type="similarity">
    <text evidence="1">Belongs to the HIBADH-related family. NP60 subfamily.</text>
</comment>
<proteinExistence type="inferred from homology"/>
<dbReference type="HOGENOM" id="CLU_052530_0_1_1"/>
<evidence type="ECO:0000313" key="5">
    <source>
        <dbReference type="EMBL" id="KEQ77190.1"/>
    </source>
</evidence>
<feature type="domain" description="Phosphogluconate dehydrogenase NAD-binding putative C-terminal" evidence="4">
    <location>
        <begin position="217"/>
        <end position="288"/>
    </location>
</feature>
<dbReference type="GO" id="GO:0003677">
    <property type="term" value="F:DNA binding"/>
    <property type="evidence" value="ECO:0007669"/>
    <property type="project" value="TreeGrafter"/>
</dbReference>
<dbReference type="Pfam" id="PF03807">
    <property type="entry name" value="F420_oxidored"/>
    <property type="match status" value="1"/>
</dbReference>
<sequence length="328" mass="35568">MASSKAVVGIISIGEMGLGIAKLLVASGYRVTTNVTGRSQDTHARAKSASVELVSTDEELAATSDYIISIVPPRDAVATAERISKVSTTSTFSRRERPLWFLDMNAVSPKLIRSINELFETAGGRIRFIDGAVIGSAPSLKDDQSDSSKIESWKRPSIPMSGPHRLEDAEPSGSHLASILGARHISDDIGAASGLKMSFACLTKGFTGLAIQSFTTAHRLGVLPELQEHLQQYSPKTFDLANASMPRMPPKAYRWVREMEEIEATLAEDGGFEGEESIFGGIARTYDLVAHGTDLGNEKTERRNRGKTAEDVAVLMSEGIDRRKQKMD</sequence>
<dbReference type="AlphaFoldDB" id="A0A074WVG5"/>
<keyword evidence="6" id="KW-1185">Reference proteome</keyword>
<evidence type="ECO:0000259" key="3">
    <source>
        <dbReference type="Pfam" id="PF03807"/>
    </source>
</evidence>
<evidence type="ECO:0000313" key="6">
    <source>
        <dbReference type="Proteomes" id="UP000027730"/>
    </source>
</evidence>
<dbReference type="InterPro" id="IPR015814">
    <property type="entry name" value="Pgluconate_DH_NAD-bd_C"/>
</dbReference>
<dbReference type="GO" id="GO:0031491">
    <property type="term" value="F:nucleosome binding"/>
    <property type="evidence" value="ECO:0007669"/>
    <property type="project" value="TreeGrafter"/>
</dbReference>
<reference evidence="5 6" key="1">
    <citation type="journal article" date="2014" name="BMC Genomics">
        <title>Genome sequencing of four Aureobasidium pullulans varieties: biotechnological potential, stress tolerance, and description of new species.</title>
        <authorList>
            <person name="Gostin Ar C."/>
            <person name="Ohm R.A."/>
            <person name="Kogej T."/>
            <person name="Sonjak S."/>
            <person name="Turk M."/>
            <person name="Zajc J."/>
            <person name="Zalar P."/>
            <person name="Grube M."/>
            <person name="Sun H."/>
            <person name="Han J."/>
            <person name="Sharma A."/>
            <person name="Chiniquy J."/>
            <person name="Ngan C.Y."/>
            <person name="Lipzen A."/>
            <person name="Barry K."/>
            <person name="Grigoriev I.V."/>
            <person name="Gunde-Cimerman N."/>
        </authorList>
    </citation>
    <scope>NUCLEOTIDE SEQUENCE [LARGE SCALE GENOMIC DNA]</scope>
    <source>
        <strain evidence="5 6">CBS 147.97</strain>
    </source>
</reference>
<gene>
    <name evidence="5" type="ORF">M436DRAFT_70077</name>
</gene>
<dbReference type="InterPro" id="IPR028939">
    <property type="entry name" value="P5C_Rdtase_cat_N"/>
</dbReference>
<organism evidence="5 6">
    <name type="scientific">Aureobasidium namibiae CBS 147.97</name>
    <dbReference type="NCBI Taxonomy" id="1043004"/>
    <lineage>
        <taxon>Eukaryota</taxon>
        <taxon>Fungi</taxon>
        <taxon>Dikarya</taxon>
        <taxon>Ascomycota</taxon>
        <taxon>Pezizomycotina</taxon>
        <taxon>Dothideomycetes</taxon>
        <taxon>Dothideomycetidae</taxon>
        <taxon>Dothideales</taxon>
        <taxon>Saccotheciaceae</taxon>
        <taxon>Aureobasidium</taxon>
    </lineage>
</organism>
<dbReference type="PANTHER" id="PTHR43580">
    <property type="entry name" value="OXIDOREDUCTASE GLYR1-RELATED"/>
    <property type="match status" value="1"/>
</dbReference>
<accession>A0A074WVG5</accession>
<dbReference type="OrthoDB" id="9988102at2759"/>
<dbReference type="InterPro" id="IPR008927">
    <property type="entry name" value="6-PGluconate_DH-like_C_sf"/>
</dbReference>